<dbReference type="InterPro" id="IPR006157">
    <property type="entry name" value="FolB_dom"/>
</dbReference>
<dbReference type="Proteomes" id="UP001209803">
    <property type="component" value="Plasmid unnamed1"/>
</dbReference>
<dbReference type="EC" id="4.1.2.25" evidence="4"/>
<evidence type="ECO:0000259" key="8">
    <source>
        <dbReference type="SMART" id="SM00905"/>
    </source>
</evidence>
<evidence type="ECO:0000256" key="7">
    <source>
        <dbReference type="ARBA" id="ARBA00032903"/>
    </source>
</evidence>
<protein>
    <recommendedName>
        <fullName evidence="4">dihydroneopterin aldolase</fullName>
        <ecNumber evidence="4">4.1.2.25</ecNumber>
    </recommendedName>
    <alternativeName>
        <fullName evidence="7">7,8-dihydroneopterin aldolase</fullName>
    </alternativeName>
</protein>
<keyword evidence="9" id="KW-0614">Plasmid</keyword>
<dbReference type="SMART" id="SM00905">
    <property type="entry name" value="FolB"/>
    <property type="match status" value="1"/>
</dbReference>
<sequence length="137" mass="15214">MSVHSDLPLKYELIEEGCDTILIDGLLLPTEIGILDSEKGRRQTVRFDVEIGTIPGYRRIVREKGTFVSYADTVAFIQEKAASGGHIDLVEDWAEAVAEFVLSNPLAERVTVKVTKPEIFDEAQGVGIRISRRRAEA</sequence>
<organism evidence="9 10">
    <name type="scientific">Roseibium porphyridii</name>
    <dbReference type="NCBI Taxonomy" id="2866279"/>
    <lineage>
        <taxon>Bacteria</taxon>
        <taxon>Pseudomonadati</taxon>
        <taxon>Pseudomonadota</taxon>
        <taxon>Alphaproteobacteria</taxon>
        <taxon>Hyphomicrobiales</taxon>
        <taxon>Stappiaceae</taxon>
        <taxon>Roseibium</taxon>
    </lineage>
</organism>
<evidence type="ECO:0000256" key="4">
    <source>
        <dbReference type="ARBA" id="ARBA00013043"/>
    </source>
</evidence>
<evidence type="ECO:0000256" key="2">
    <source>
        <dbReference type="ARBA" id="ARBA00005013"/>
    </source>
</evidence>
<evidence type="ECO:0000256" key="6">
    <source>
        <dbReference type="ARBA" id="ARBA00023239"/>
    </source>
</evidence>
<geneLocation type="plasmid" evidence="9 10">
    <name>unnamed1</name>
</geneLocation>
<evidence type="ECO:0000256" key="3">
    <source>
        <dbReference type="ARBA" id="ARBA00005708"/>
    </source>
</evidence>
<gene>
    <name evidence="9" type="ORF">K1718_27225</name>
</gene>
<evidence type="ECO:0000256" key="5">
    <source>
        <dbReference type="ARBA" id="ARBA00022909"/>
    </source>
</evidence>
<keyword evidence="5" id="KW-0289">Folate biosynthesis</keyword>
<reference evidence="9 10" key="1">
    <citation type="submission" date="2023-03" db="EMBL/GenBank/DDBJ databases">
        <title>Roseibium porphyridii sp. nov. and Roseibium rhodosorbium sp. nov. isolated from marine algae, Porphyridium cruentum and Rhodosorus marinus, respectively.</title>
        <authorList>
            <person name="Lee M.W."/>
            <person name="Choi B.J."/>
            <person name="Lee J.K."/>
            <person name="Choi D.G."/>
            <person name="Baek J.H."/>
            <person name="Bayburt H."/>
            <person name="Kim J.M."/>
            <person name="Han D.M."/>
            <person name="Kim K.H."/>
            <person name="Jeon C.O."/>
        </authorList>
    </citation>
    <scope>NUCLEOTIDE SEQUENCE [LARGE SCALE GENOMIC DNA]</scope>
    <source>
        <strain evidence="9 10">KMA01</strain>
        <plasmid evidence="9 10">unnamed1</plasmid>
    </source>
</reference>
<evidence type="ECO:0000313" key="10">
    <source>
        <dbReference type="Proteomes" id="UP001209803"/>
    </source>
</evidence>
<keyword evidence="10" id="KW-1185">Reference proteome</keyword>
<evidence type="ECO:0000313" key="9">
    <source>
        <dbReference type="EMBL" id="WFE92630.1"/>
    </source>
</evidence>
<dbReference type="PANTHER" id="PTHR42844:SF1">
    <property type="entry name" value="DIHYDRONEOPTERIN ALDOLASE 1-RELATED"/>
    <property type="match status" value="1"/>
</dbReference>
<dbReference type="SUPFAM" id="SSF55620">
    <property type="entry name" value="Tetrahydrobiopterin biosynthesis enzymes-like"/>
    <property type="match status" value="1"/>
</dbReference>
<comment type="pathway">
    <text evidence="2">Cofactor biosynthesis; tetrahydrofolate biosynthesis; 2-amino-4-hydroxy-6-hydroxymethyl-7,8-dihydropteridine diphosphate from 7,8-dihydroneopterin triphosphate: step 3/4.</text>
</comment>
<name>A0ABY8FHD5_9HYPH</name>
<dbReference type="EMBL" id="CP120864">
    <property type="protein sequence ID" value="WFE92630.1"/>
    <property type="molecule type" value="Genomic_DNA"/>
</dbReference>
<dbReference type="RefSeq" id="WP_152499759.1">
    <property type="nucleotide sequence ID" value="NZ_CP120864.1"/>
</dbReference>
<comment type="similarity">
    <text evidence="3">Belongs to the DHNA family.</text>
</comment>
<feature type="domain" description="Dihydroneopterin aldolase/epimerase" evidence="8">
    <location>
        <begin position="21"/>
        <end position="132"/>
    </location>
</feature>
<dbReference type="Gene3D" id="3.30.1130.10">
    <property type="match status" value="1"/>
</dbReference>
<dbReference type="PANTHER" id="PTHR42844">
    <property type="entry name" value="DIHYDRONEOPTERIN ALDOLASE 1-RELATED"/>
    <property type="match status" value="1"/>
</dbReference>
<dbReference type="Pfam" id="PF02152">
    <property type="entry name" value="FolB"/>
    <property type="match status" value="1"/>
</dbReference>
<keyword evidence="6" id="KW-0456">Lyase</keyword>
<dbReference type="InterPro" id="IPR043133">
    <property type="entry name" value="GTP-CH-I_C/QueF"/>
</dbReference>
<dbReference type="InterPro" id="IPR006156">
    <property type="entry name" value="Dihydroneopterin_aldolase"/>
</dbReference>
<proteinExistence type="inferred from homology"/>
<accession>A0ABY8FHD5</accession>
<comment type="catalytic activity">
    <reaction evidence="1">
        <text>7,8-dihydroneopterin = 6-hydroxymethyl-7,8-dihydropterin + glycolaldehyde</text>
        <dbReference type="Rhea" id="RHEA:10540"/>
        <dbReference type="ChEBI" id="CHEBI:17001"/>
        <dbReference type="ChEBI" id="CHEBI:17071"/>
        <dbReference type="ChEBI" id="CHEBI:44841"/>
        <dbReference type="EC" id="4.1.2.25"/>
    </reaction>
</comment>
<evidence type="ECO:0000256" key="1">
    <source>
        <dbReference type="ARBA" id="ARBA00001353"/>
    </source>
</evidence>